<sequence>MPRAVFSPGPSYVDPNVRQYAGWVHILDLYEEGLEELGYEVFVPHVDPKLIDQSSTVSKILSYDIVAAQQIPGDAELFLGPAGYSIAQMIAGRDNNWGRGMRNFLYVWNNADWWRDKQLAGEYKRFNQPYDLSPAWRWINRTALETCDHVI</sequence>
<reference evidence="1" key="1">
    <citation type="journal article" date="2014" name="Front. Microbiol.">
        <title>High frequency of phylogenetically diverse reductive dehalogenase-homologous genes in deep subseafloor sedimentary metagenomes.</title>
        <authorList>
            <person name="Kawai M."/>
            <person name="Futagami T."/>
            <person name="Toyoda A."/>
            <person name="Takaki Y."/>
            <person name="Nishi S."/>
            <person name="Hori S."/>
            <person name="Arai W."/>
            <person name="Tsubouchi T."/>
            <person name="Morono Y."/>
            <person name="Uchiyama I."/>
            <person name="Ito T."/>
            <person name="Fujiyama A."/>
            <person name="Inagaki F."/>
            <person name="Takami H."/>
        </authorList>
    </citation>
    <scope>NUCLEOTIDE SEQUENCE</scope>
    <source>
        <strain evidence="1">Expedition CK06-06</strain>
    </source>
</reference>
<evidence type="ECO:0000313" key="1">
    <source>
        <dbReference type="EMBL" id="GAJ06255.1"/>
    </source>
</evidence>
<gene>
    <name evidence="1" type="ORF">S12H4_45070</name>
</gene>
<comment type="caution">
    <text evidence="1">The sequence shown here is derived from an EMBL/GenBank/DDBJ whole genome shotgun (WGS) entry which is preliminary data.</text>
</comment>
<dbReference type="EMBL" id="BARW01027829">
    <property type="protein sequence ID" value="GAJ06255.1"/>
    <property type="molecule type" value="Genomic_DNA"/>
</dbReference>
<proteinExistence type="predicted"/>
<feature type="non-terminal residue" evidence="1">
    <location>
        <position position="151"/>
    </location>
</feature>
<organism evidence="1">
    <name type="scientific">marine sediment metagenome</name>
    <dbReference type="NCBI Taxonomy" id="412755"/>
    <lineage>
        <taxon>unclassified sequences</taxon>
        <taxon>metagenomes</taxon>
        <taxon>ecological metagenomes</taxon>
    </lineage>
</organism>
<protein>
    <submittedName>
        <fullName evidence="1">Uncharacterized protein</fullName>
    </submittedName>
</protein>
<accession>X1VGJ5</accession>
<dbReference type="AlphaFoldDB" id="X1VGJ5"/>
<name>X1VGJ5_9ZZZZ</name>